<evidence type="ECO:0008006" key="3">
    <source>
        <dbReference type="Google" id="ProtNLM"/>
    </source>
</evidence>
<reference evidence="1 2" key="1">
    <citation type="journal article" date="2014" name="Front. Microbiol.">
        <title>Population and genomic analysis of the genus Halorubrum.</title>
        <authorList>
            <person name="Fullmer M.S."/>
            <person name="Soucy S.M."/>
            <person name="Swithers K.S."/>
            <person name="Makkay A.M."/>
            <person name="Wheeler R."/>
            <person name="Ventosa A."/>
            <person name="Gogarten J.P."/>
            <person name="Papke R.T."/>
        </authorList>
    </citation>
    <scope>NUCLEOTIDE SEQUENCE [LARGE SCALE GENOMIC DNA]</scope>
    <source>
        <strain evidence="1 2">Cb34</strain>
    </source>
</reference>
<dbReference type="OrthoDB" id="204981at2157"/>
<proteinExistence type="predicted"/>
<comment type="caution">
    <text evidence="1">The sequence shown here is derived from an EMBL/GenBank/DDBJ whole genome shotgun (WGS) entry which is preliminary data.</text>
</comment>
<sequence>MDLGLNENFDLSLDDRNDLPLVRGREGFEQRLRLSVTSFFKNVVGDTSRGTARKLIELQAQRIAQQYTEIDRVVQIQTEYDGMRANTINLTIIYDTGDDFTFPISD</sequence>
<evidence type="ECO:0000313" key="1">
    <source>
        <dbReference type="EMBL" id="OYR54916.1"/>
    </source>
</evidence>
<organism evidence="1 2">
    <name type="scientific">Halorubrum halodurans</name>
    <dbReference type="NCBI Taxonomy" id="1383851"/>
    <lineage>
        <taxon>Archaea</taxon>
        <taxon>Methanobacteriati</taxon>
        <taxon>Methanobacteriota</taxon>
        <taxon>Stenosarchaea group</taxon>
        <taxon>Halobacteria</taxon>
        <taxon>Halobacteriales</taxon>
        <taxon>Haloferacaceae</taxon>
        <taxon>Halorubrum</taxon>
    </lineage>
</organism>
<name>A0A256IF33_9EURY</name>
<dbReference type="Proteomes" id="UP000216308">
    <property type="component" value="Unassembled WGS sequence"/>
</dbReference>
<keyword evidence="2" id="KW-1185">Reference proteome</keyword>
<dbReference type="EMBL" id="NHPJ01000110">
    <property type="protein sequence ID" value="OYR54916.1"/>
    <property type="molecule type" value="Genomic_DNA"/>
</dbReference>
<dbReference type="RefSeq" id="WP_094533655.1">
    <property type="nucleotide sequence ID" value="NZ_NHPJ01000110.1"/>
</dbReference>
<accession>A0A256IF33</accession>
<protein>
    <recommendedName>
        <fullName evidence="3">IraD/Gp25-like domain-containing protein</fullName>
    </recommendedName>
</protein>
<gene>
    <name evidence="1" type="ORF">DJ70_12870</name>
</gene>
<evidence type="ECO:0000313" key="2">
    <source>
        <dbReference type="Proteomes" id="UP000216308"/>
    </source>
</evidence>
<dbReference type="AlphaFoldDB" id="A0A256IF33"/>